<protein>
    <submittedName>
        <fullName evidence="1">Uncharacterized protein</fullName>
    </submittedName>
</protein>
<sequence length="109" mass="12368">MLSETIVTDRKCSSDCIGACNETDPLSPVMRYRVWQESAERHSRDILQGVEIVRLLRGGFPCCKCAPRLFGECWDEGLHPTMFRNALDTCRLCGTCRVCVGFDRLQSLH</sequence>
<keyword evidence="2" id="KW-1185">Reference proteome</keyword>
<name>A0A4Y2G4V8_ARAVE</name>
<proteinExistence type="predicted"/>
<dbReference type="AlphaFoldDB" id="A0A4Y2G4V8"/>
<dbReference type="EMBL" id="BGPR01001158">
    <property type="protein sequence ID" value="GBM46924.1"/>
    <property type="molecule type" value="Genomic_DNA"/>
</dbReference>
<comment type="caution">
    <text evidence="1">The sequence shown here is derived from an EMBL/GenBank/DDBJ whole genome shotgun (WGS) entry which is preliminary data.</text>
</comment>
<gene>
    <name evidence="1" type="ORF">AVEN_105783_1</name>
</gene>
<dbReference type="Proteomes" id="UP000499080">
    <property type="component" value="Unassembled WGS sequence"/>
</dbReference>
<organism evidence="1 2">
    <name type="scientific">Araneus ventricosus</name>
    <name type="common">Orbweaver spider</name>
    <name type="synonym">Epeira ventricosa</name>
    <dbReference type="NCBI Taxonomy" id="182803"/>
    <lineage>
        <taxon>Eukaryota</taxon>
        <taxon>Metazoa</taxon>
        <taxon>Ecdysozoa</taxon>
        <taxon>Arthropoda</taxon>
        <taxon>Chelicerata</taxon>
        <taxon>Arachnida</taxon>
        <taxon>Araneae</taxon>
        <taxon>Araneomorphae</taxon>
        <taxon>Entelegynae</taxon>
        <taxon>Araneoidea</taxon>
        <taxon>Araneidae</taxon>
        <taxon>Araneus</taxon>
    </lineage>
</organism>
<evidence type="ECO:0000313" key="2">
    <source>
        <dbReference type="Proteomes" id="UP000499080"/>
    </source>
</evidence>
<evidence type="ECO:0000313" key="1">
    <source>
        <dbReference type="EMBL" id="GBM46924.1"/>
    </source>
</evidence>
<reference evidence="1 2" key="1">
    <citation type="journal article" date="2019" name="Sci. Rep.">
        <title>Orb-weaving spider Araneus ventricosus genome elucidates the spidroin gene catalogue.</title>
        <authorList>
            <person name="Kono N."/>
            <person name="Nakamura H."/>
            <person name="Ohtoshi R."/>
            <person name="Moran D.A.P."/>
            <person name="Shinohara A."/>
            <person name="Yoshida Y."/>
            <person name="Fujiwara M."/>
            <person name="Mori M."/>
            <person name="Tomita M."/>
            <person name="Arakawa K."/>
        </authorList>
    </citation>
    <scope>NUCLEOTIDE SEQUENCE [LARGE SCALE GENOMIC DNA]</scope>
</reference>
<accession>A0A4Y2G4V8</accession>